<gene>
    <name evidence="1" type="ORF">PDJAM_G00100320</name>
</gene>
<organism evidence="1 2">
    <name type="scientific">Pangasius djambal</name>
    <dbReference type="NCBI Taxonomy" id="1691987"/>
    <lineage>
        <taxon>Eukaryota</taxon>
        <taxon>Metazoa</taxon>
        <taxon>Chordata</taxon>
        <taxon>Craniata</taxon>
        <taxon>Vertebrata</taxon>
        <taxon>Euteleostomi</taxon>
        <taxon>Actinopterygii</taxon>
        <taxon>Neopterygii</taxon>
        <taxon>Teleostei</taxon>
        <taxon>Ostariophysi</taxon>
        <taxon>Siluriformes</taxon>
        <taxon>Pangasiidae</taxon>
        <taxon>Pangasius</taxon>
    </lineage>
</organism>
<proteinExistence type="predicted"/>
<dbReference type="Proteomes" id="UP000830395">
    <property type="component" value="Chromosome 19"/>
</dbReference>
<comment type="caution">
    <text evidence="1">The sequence shown here is derived from an EMBL/GenBank/DDBJ whole genome shotgun (WGS) entry which is preliminary data.</text>
</comment>
<accession>A0ACC5Z7T6</accession>
<evidence type="ECO:0000313" key="1">
    <source>
        <dbReference type="EMBL" id="MCJ8743924.1"/>
    </source>
</evidence>
<name>A0ACC5Z7T6_9TELE</name>
<protein>
    <submittedName>
        <fullName evidence="1">Uncharacterized protein</fullName>
    </submittedName>
</protein>
<feature type="non-terminal residue" evidence="1">
    <location>
        <position position="55"/>
    </location>
</feature>
<dbReference type="EMBL" id="CM040993">
    <property type="protein sequence ID" value="MCJ8743924.1"/>
    <property type="molecule type" value="Genomic_DNA"/>
</dbReference>
<evidence type="ECO:0000313" key="2">
    <source>
        <dbReference type="Proteomes" id="UP000830395"/>
    </source>
</evidence>
<keyword evidence="2" id="KW-1185">Reference proteome</keyword>
<reference evidence="1" key="1">
    <citation type="submission" date="2020-02" db="EMBL/GenBank/DDBJ databases">
        <title>Genome sequencing of the panga catfish, Pangasius djambal.</title>
        <authorList>
            <person name="Wen M."/>
            <person name="Zahm M."/>
            <person name="Roques C."/>
            <person name="Cabau C."/>
            <person name="Klopp C."/>
            <person name="Donnadieu C."/>
            <person name="Jouanno E."/>
            <person name="Avarre J.-C."/>
            <person name="Campet M."/>
            <person name="Ha T."/>
            <person name="Dugue R."/>
            <person name="Lampietro C."/>
            <person name="Louis A."/>
            <person name="Herpin A."/>
            <person name="Echchiki A."/>
            <person name="Berthelot C."/>
            <person name="Parey E."/>
            <person name="Roest-Crollius H."/>
            <person name="Braasch I."/>
            <person name="Postlethwait J.H."/>
            <person name="Bobe J."/>
            <person name="Montfort J."/>
            <person name="Bouchez O."/>
            <person name="Begum T."/>
            <person name="Schartl M."/>
            <person name="Gustiano R."/>
            <person name="Guiguen Y."/>
        </authorList>
    </citation>
    <scope>NUCLEOTIDE SEQUENCE</scope>
    <source>
        <strain evidence="1">Pdj_M5554</strain>
    </source>
</reference>
<sequence>MPSRTSVAQRQGIGFLLWRSHTHHCKVSNTDSRVSAKLSRVDQPHANASCRGCQQ</sequence>